<dbReference type="GO" id="GO:0048544">
    <property type="term" value="P:recognition of pollen"/>
    <property type="evidence" value="ECO:0007669"/>
    <property type="project" value="InterPro"/>
</dbReference>
<dbReference type="FunFam" id="2.90.10.10:FF:000002">
    <property type="entry name" value="Serine/threonine-protein kinase"/>
    <property type="match status" value="1"/>
</dbReference>
<evidence type="ECO:0000259" key="4">
    <source>
        <dbReference type="PROSITE" id="PS50927"/>
    </source>
</evidence>
<reference evidence="5 6" key="1">
    <citation type="submission" date="2024-01" db="EMBL/GenBank/DDBJ databases">
        <title>Genome assemblies of Stephania.</title>
        <authorList>
            <person name="Yang L."/>
        </authorList>
    </citation>
    <scope>NUCLEOTIDE SEQUENCE [LARGE SCALE GENOMIC DNA]</scope>
    <source>
        <strain evidence="5">YNDBR</strain>
        <tissue evidence="5">Leaf</tissue>
    </source>
</reference>
<sequence length="355" mass="40448">MGDEISLFFFLSLLLLVFSSKTCLCSAAADTISAGQSLTGNQTIVSKGGDFELGFFTPGKSLKHYLGIWFKETHVQNEAVVWVANRDQPIINMSSSELKLLENGNLVILNKSKIPIWSTNSTSTTSKSFELVLGDDGNLVLRDGLNPSVIIWQSFDHPTDTWLPGAKMRYDNRTKKAQKLISWKNSEDPSPGLFSLELKPDIEFVLTWNGSQQYWTSGAWDGESFSQVPEMKTRMFYNYSFVSNENETYLRYYFYVKNVRSRFMIALSGQIKQYMWIEATKEWSQFWSKPIKACDVYRYCGPFSRCNVEDSSCQCLQGFKEQSLEDRNLGDLSGGCVRKTPYNAEQKTISFRCST</sequence>
<evidence type="ECO:0000256" key="3">
    <source>
        <dbReference type="SAM" id="SignalP"/>
    </source>
</evidence>
<gene>
    <name evidence="5" type="ORF">Syun_010433</name>
</gene>
<dbReference type="InterPro" id="IPR001480">
    <property type="entry name" value="Bulb-type_lectin_dom"/>
</dbReference>
<keyword evidence="1 3" id="KW-0732">Signal</keyword>
<organism evidence="5 6">
    <name type="scientific">Stephania yunnanensis</name>
    <dbReference type="NCBI Taxonomy" id="152371"/>
    <lineage>
        <taxon>Eukaryota</taxon>
        <taxon>Viridiplantae</taxon>
        <taxon>Streptophyta</taxon>
        <taxon>Embryophyta</taxon>
        <taxon>Tracheophyta</taxon>
        <taxon>Spermatophyta</taxon>
        <taxon>Magnoliopsida</taxon>
        <taxon>Ranunculales</taxon>
        <taxon>Menispermaceae</taxon>
        <taxon>Menispermoideae</taxon>
        <taxon>Cissampelideae</taxon>
        <taxon>Stephania</taxon>
    </lineage>
</organism>
<comment type="caution">
    <text evidence="5">The sequence shown here is derived from an EMBL/GenBank/DDBJ whole genome shotgun (WGS) entry which is preliminary data.</text>
</comment>
<evidence type="ECO:0000313" key="5">
    <source>
        <dbReference type="EMBL" id="KAK9152124.1"/>
    </source>
</evidence>
<dbReference type="Gene3D" id="2.90.10.10">
    <property type="entry name" value="Bulb-type lectin domain"/>
    <property type="match status" value="1"/>
</dbReference>
<dbReference type="SUPFAM" id="SSF51110">
    <property type="entry name" value="alpha-D-mannose-specific plant lectins"/>
    <property type="match status" value="1"/>
</dbReference>
<evidence type="ECO:0000256" key="2">
    <source>
        <dbReference type="ARBA" id="ARBA00023157"/>
    </source>
</evidence>
<dbReference type="SMART" id="SM00108">
    <property type="entry name" value="B_lectin"/>
    <property type="match status" value="1"/>
</dbReference>
<dbReference type="Pfam" id="PF00954">
    <property type="entry name" value="S_locus_glycop"/>
    <property type="match status" value="1"/>
</dbReference>
<dbReference type="EMBL" id="JBBNAF010000004">
    <property type="protein sequence ID" value="KAK9152124.1"/>
    <property type="molecule type" value="Genomic_DNA"/>
</dbReference>
<feature type="domain" description="Bulb-type lectin" evidence="4">
    <location>
        <begin position="29"/>
        <end position="154"/>
    </location>
</feature>
<dbReference type="PROSITE" id="PS50927">
    <property type="entry name" value="BULB_LECTIN"/>
    <property type="match status" value="1"/>
</dbReference>
<keyword evidence="2" id="KW-1015">Disulfide bond</keyword>
<evidence type="ECO:0000313" key="6">
    <source>
        <dbReference type="Proteomes" id="UP001420932"/>
    </source>
</evidence>
<proteinExistence type="predicted"/>
<feature type="chain" id="PRO_5042987382" description="Bulb-type lectin domain-containing protein" evidence="3">
    <location>
        <begin position="20"/>
        <end position="355"/>
    </location>
</feature>
<dbReference type="Pfam" id="PF01453">
    <property type="entry name" value="B_lectin"/>
    <property type="match status" value="1"/>
</dbReference>
<protein>
    <recommendedName>
        <fullName evidence="4">Bulb-type lectin domain-containing protein</fullName>
    </recommendedName>
</protein>
<dbReference type="InterPro" id="IPR036426">
    <property type="entry name" value="Bulb-type_lectin_dom_sf"/>
</dbReference>
<accession>A0AAP0PRN0</accession>
<dbReference type="AlphaFoldDB" id="A0AAP0PRN0"/>
<dbReference type="CDD" id="cd00028">
    <property type="entry name" value="B_lectin"/>
    <property type="match status" value="1"/>
</dbReference>
<name>A0AAP0PRN0_9MAGN</name>
<dbReference type="PANTHER" id="PTHR32444:SF247">
    <property type="entry name" value="OS01G0958200 PROTEIN"/>
    <property type="match status" value="1"/>
</dbReference>
<dbReference type="Proteomes" id="UP001420932">
    <property type="component" value="Unassembled WGS sequence"/>
</dbReference>
<keyword evidence="6" id="KW-1185">Reference proteome</keyword>
<dbReference type="PANTHER" id="PTHR32444">
    <property type="entry name" value="BULB-TYPE LECTIN DOMAIN-CONTAINING PROTEIN"/>
    <property type="match status" value="1"/>
</dbReference>
<evidence type="ECO:0000256" key="1">
    <source>
        <dbReference type="ARBA" id="ARBA00022729"/>
    </source>
</evidence>
<dbReference type="InterPro" id="IPR000858">
    <property type="entry name" value="S_locus_glycoprot_dom"/>
</dbReference>
<feature type="signal peptide" evidence="3">
    <location>
        <begin position="1"/>
        <end position="19"/>
    </location>
</feature>